<evidence type="ECO:0000256" key="2">
    <source>
        <dbReference type="ARBA" id="ARBA00023125"/>
    </source>
</evidence>
<dbReference type="InterPro" id="IPR001647">
    <property type="entry name" value="HTH_TetR"/>
</dbReference>
<organism evidence="7 8">
    <name type="scientific">Nocardia jinanensis</name>
    <dbReference type="NCBI Taxonomy" id="382504"/>
    <lineage>
        <taxon>Bacteria</taxon>
        <taxon>Bacillati</taxon>
        <taxon>Actinomycetota</taxon>
        <taxon>Actinomycetes</taxon>
        <taxon>Mycobacteriales</taxon>
        <taxon>Nocardiaceae</taxon>
        <taxon>Nocardia</taxon>
    </lineage>
</organism>
<evidence type="ECO:0000313" key="8">
    <source>
        <dbReference type="Proteomes" id="UP000638263"/>
    </source>
</evidence>
<feature type="region of interest" description="Disordered" evidence="5">
    <location>
        <begin position="222"/>
        <end position="246"/>
    </location>
</feature>
<dbReference type="Pfam" id="PF00440">
    <property type="entry name" value="TetR_N"/>
    <property type="match status" value="1"/>
</dbReference>
<dbReference type="InterPro" id="IPR049445">
    <property type="entry name" value="TetR_SbtR-like_C"/>
</dbReference>
<dbReference type="PANTHER" id="PTHR30055">
    <property type="entry name" value="HTH-TYPE TRANSCRIPTIONAL REGULATOR RUTR"/>
    <property type="match status" value="1"/>
</dbReference>
<dbReference type="Proteomes" id="UP000638263">
    <property type="component" value="Unassembled WGS sequence"/>
</dbReference>
<gene>
    <name evidence="7" type="ORF">GCM10011588_32400</name>
</gene>
<evidence type="ECO:0000313" key="7">
    <source>
        <dbReference type="EMBL" id="GGL15371.1"/>
    </source>
</evidence>
<proteinExistence type="predicted"/>
<evidence type="ECO:0000259" key="6">
    <source>
        <dbReference type="PROSITE" id="PS50977"/>
    </source>
</evidence>
<dbReference type="SUPFAM" id="SSF46689">
    <property type="entry name" value="Homeodomain-like"/>
    <property type="match status" value="1"/>
</dbReference>
<evidence type="ECO:0000256" key="4">
    <source>
        <dbReference type="PROSITE-ProRule" id="PRU00335"/>
    </source>
</evidence>
<dbReference type="SUPFAM" id="SSF48498">
    <property type="entry name" value="Tetracyclin repressor-like, C-terminal domain"/>
    <property type="match status" value="1"/>
</dbReference>
<dbReference type="Gene3D" id="1.10.357.10">
    <property type="entry name" value="Tetracycline Repressor, domain 2"/>
    <property type="match status" value="1"/>
</dbReference>
<dbReference type="Pfam" id="PF21597">
    <property type="entry name" value="TetR_C_43"/>
    <property type="match status" value="1"/>
</dbReference>
<dbReference type="GO" id="GO:0003700">
    <property type="term" value="F:DNA-binding transcription factor activity"/>
    <property type="evidence" value="ECO:0007669"/>
    <property type="project" value="TreeGrafter"/>
</dbReference>
<keyword evidence="3" id="KW-0804">Transcription</keyword>
<reference evidence="7" key="1">
    <citation type="journal article" date="2014" name="Int. J. Syst. Evol. Microbiol.">
        <title>Complete genome sequence of Corynebacterium casei LMG S-19264T (=DSM 44701T), isolated from a smear-ripened cheese.</title>
        <authorList>
            <consortium name="US DOE Joint Genome Institute (JGI-PGF)"/>
            <person name="Walter F."/>
            <person name="Albersmeier A."/>
            <person name="Kalinowski J."/>
            <person name="Ruckert C."/>
        </authorList>
    </citation>
    <scope>NUCLEOTIDE SEQUENCE</scope>
    <source>
        <strain evidence="7">CGMCC 4.3508</strain>
    </source>
</reference>
<comment type="caution">
    <text evidence="7">The sequence shown here is derived from an EMBL/GenBank/DDBJ whole genome shotgun (WGS) entry which is preliminary data.</text>
</comment>
<keyword evidence="2 4" id="KW-0238">DNA-binding</keyword>
<dbReference type="AlphaFoldDB" id="A0A917RMR7"/>
<keyword evidence="1" id="KW-0805">Transcription regulation</keyword>
<evidence type="ECO:0000256" key="5">
    <source>
        <dbReference type="SAM" id="MobiDB-lite"/>
    </source>
</evidence>
<dbReference type="InterPro" id="IPR036271">
    <property type="entry name" value="Tet_transcr_reg_TetR-rel_C_sf"/>
</dbReference>
<dbReference type="GO" id="GO:0000976">
    <property type="term" value="F:transcription cis-regulatory region binding"/>
    <property type="evidence" value="ECO:0007669"/>
    <property type="project" value="TreeGrafter"/>
</dbReference>
<dbReference type="EMBL" id="BMMH01000006">
    <property type="protein sequence ID" value="GGL15371.1"/>
    <property type="molecule type" value="Genomic_DNA"/>
</dbReference>
<sequence length="246" mass="26178">MPFPTTPATGFPEQREPELRVDAERNRERIMTAARRLFAREGLGVSMAAVAREAGVGKATLSRRFSTREELIAAVFADRMDAYVAATGTALADPDPWHGFAGYIQAVCAMQAADRGFADVLTMTFPTAESLEARRAQAFNGFLQLIDRAQGSGHLRADFVSQDLVVLLMANAGVIAATGDAAPDAWQRLVGQALRAFATPGAELAPLPSPPEPRALYRAMVRLTRSQPGGAPGNRPGATSSTTPDP</sequence>
<evidence type="ECO:0000256" key="1">
    <source>
        <dbReference type="ARBA" id="ARBA00023015"/>
    </source>
</evidence>
<dbReference type="RefSeq" id="WP_062999551.1">
    <property type="nucleotide sequence ID" value="NZ_BMMH01000006.1"/>
</dbReference>
<keyword evidence="8" id="KW-1185">Reference proteome</keyword>
<name>A0A917RMR7_9NOCA</name>
<protein>
    <submittedName>
        <fullName evidence="7">TetR family transcriptional regulator</fullName>
    </submittedName>
</protein>
<accession>A0A917RMR7</accession>
<feature type="compositionally biased region" description="Polar residues" evidence="5">
    <location>
        <begin position="237"/>
        <end position="246"/>
    </location>
</feature>
<evidence type="ECO:0000256" key="3">
    <source>
        <dbReference type="ARBA" id="ARBA00023163"/>
    </source>
</evidence>
<dbReference type="PROSITE" id="PS50977">
    <property type="entry name" value="HTH_TETR_2"/>
    <property type="match status" value="1"/>
</dbReference>
<reference evidence="7" key="2">
    <citation type="submission" date="2020-09" db="EMBL/GenBank/DDBJ databases">
        <authorList>
            <person name="Sun Q."/>
            <person name="Zhou Y."/>
        </authorList>
    </citation>
    <scope>NUCLEOTIDE SEQUENCE</scope>
    <source>
        <strain evidence="7">CGMCC 4.3508</strain>
    </source>
</reference>
<dbReference type="InterPro" id="IPR009057">
    <property type="entry name" value="Homeodomain-like_sf"/>
</dbReference>
<dbReference type="PANTHER" id="PTHR30055:SF234">
    <property type="entry name" value="HTH-TYPE TRANSCRIPTIONAL REGULATOR BETI"/>
    <property type="match status" value="1"/>
</dbReference>
<feature type="DNA-binding region" description="H-T-H motif" evidence="4">
    <location>
        <begin position="46"/>
        <end position="65"/>
    </location>
</feature>
<feature type="domain" description="HTH tetR-type" evidence="6">
    <location>
        <begin position="24"/>
        <end position="83"/>
    </location>
</feature>
<dbReference type="InterPro" id="IPR050109">
    <property type="entry name" value="HTH-type_TetR-like_transc_reg"/>
</dbReference>
<dbReference type="PRINTS" id="PR00455">
    <property type="entry name" value="HTHTETR"/>
</dbReference>